<accession>A0A377GXL0</accession>
<reference evidence="4 5" key="1">
    <citation type="submission" date="2018-06" db="EMBL/GenBank/DDBJ databases">
        <authorList>
            <consortium name="Pathogen Informatics"/>
            <person name="Doyle S."/>
        </authorList>
    </citation>
    <scope>NUCLEOTIDE SEQUENCE [LARGE SCALE GENOMIC DNA]</scope>
    <source>
        <strain evidence="4 5">NCTC10723</strain>
    </source>
</reference>
<dbReference type="PANTHER" id="PTHR30185">
    <property type="entry name" value="CRYPTIC BETA-GLUCOSIDE BGL OPERON ANTITERMINATOR"/>
    <property type="match status" value="1"/>
</dbReference>
<dbReference type="InterPro" id="IPR050661">
    <property type="entry name" value="BglG_antiterminators"/>
</dbReference>
<name>A0A377GXL0_9FUSO</name>
<gene>
    <name evidence="4" type="ORF">NCTC10723_01119</name>
</gene>
<dbReference type="InterPro" id="IPR007737">
    <property type="entry name" value="Mga_HTH"/>
</dbReference>
<keyword evidence="1" id="KW-0805">Transcription regulation</keyword>
<dbReference type="PANTHER" id="PTHR30185:SF18">
    <property type="entry name" value="TRANSCRIPTIONAL REGULATOR MTLR"/>
    <property type="match status" value="1"/>
</dbReference>
<protein>
    <submittedName>
        <fullName evidence="4">Mga helix-turn-helix domain</fullName>
    </submittedName>
</protein>
<keyword evidence="5" id="KW-1185">Reference proteome</keyword>
<sequence length="478" mass="56506">MKKTTLKSLDVDVINFILHNNKANIDEICNCFEVSQVNIRTVLAKIEEFVFEQKMGNLLKKSGYYYFENNSVNFNLNLNSNNISIELLEKKERIVYLILKLILEKSINLTSISKELNVSRITLNSDIESIKELVEKFGLTLVSIQWKGVFLKGDLQNLQKFSILFFSKLYIENYFSSPLKKIINPVIYSYYRKYIDVNIETNIFRITDKIHQHFDIKLGNYHYFILISLLIYIHLNYNEEIKIYKNIDSFSIGLKNTLSDILETDEKVLLNNNFDSIAIYLSHCINNVYSIPLPIKTNDIIAEIYSSFALEKTSLATELLGFFISDIYYENTLFIPNYTKFDKKEENLLNEKISQRLISIFNKYKITFSRKNIIFLYYYLNNLIMEAKKKNILIIDQSITMWKGNKLKEKLCHLEQVKKIQILSYFNFKAFPIETYSKYDIFVFIDLPEEKNTIYRKKVYFINGFEILKNSINVSKLF</sequence>
<evidence type="ECO:0000259" key="3">
    <source>
        <dbReference type="Pfam" id="PF05043"/>
    </source>
</evidence>
<evidence type="ECO:0000256" key="1">
    <source>
        <dbReference type="ARBA" id="ARBA00023015"/>
    </source>
</evidence>
<proteinExistence type="predicted"/>
<dbReference type="InterPro" id="IPR036388">
    <property type="entry name" value="WH-like_DNA-bd_sf"/>
</dbReference>
<dbReference type="OrthoDB" id="3175596at2"/>
<dbReference type="Gene3D" id="1.10.10.10">
    <property type="entry name" value="Winged helix-like DNA-binding domain superfamily/Winged helix DNA-binding domain"/>
    <property type="match status" value="1"/>
</dbReference>
<organism evidence="4 5">
    <name type="scientific">Fusobacterium necrogenes</name>
    <dbReference type="NCBI Taxonomy" id="858"/>
    <lineage>
        <taxon>Bacteria</taxon>
        <taxon>Fusobacteriati</taxon>
        <taxon>Fusobacteriota</taxon>
        <taxon>Fusobacteriia</taxon>
        <taxon>Fusobacteriales</taxon>
        <taxon>Fusobacteriaceae</taxon>
        <taxon>Fusobacterium</taxon>
    </lineage>
</organism>
<dbReference type="Proteomes" id="UP000255328">
    <property type="component" value="Unassembled WGS sequence"/>
</dbReference>
<dbReference type="EMBL" id="UGGU01000003">
    <property type="protein sequence ID" value="STO31665.1"/>
    <property type="molecule type" value="Genomic_DNA"/>
</dbReference>
<feature type="domain" description="Mga helix-turn-helix" evidence="3">
    <location>
        <begin position="91"/>
        <end position="154"/>
    </location>
</feature>
<dbReference type="Pfam" id="PF05043">
    <property type="entry name" value="Mga"/>
    <property type="match status" value="1"/>
</dbReference>
<dbReference type="RefSeq" id="WP_115270171.1">
    <property type="nucleotide sequence ID" value="NZ_UGGU01000003.1"/>
</dbReference>
<evidence type="ECO:0000313" key="5">
    <source>
        <dbReference type="Proteomes" id="UP000255328"/>
    </source>
</evidence>
<dbReference type="AlphaFoldDB" id="A0A377GXL0"/>
<keyword evidence="2" id="KW-0804">Transcription</keyword>
<evidence type="ECO:0000256" key="2">
    <source>
        <dbReference type="ARBA" id="ARBA00023163"/>
    </source>
</evidence>
<evidence type="ECO:0000313" key="4">
    <source>
        <dbReference type="EMBL" id="STO31665.1"/>
    </source>
</evidence>